<organism evidence="1">
    <name type="scientific">Rhizophora mucronata</name>
    <name type="common">Asiatic mangrove</name>
    <dbReference type="NCBI Taxonomy" id="61149"/>
    <lineage>
        <taxon>Eukaryota</taxon>
        <taxon>Viridiplantae</taxon>
        <taxon>Streptophyta</taxon>
        <taxon>Embryophyta</taxon>
        <taxon>Tracheophyta</taxon>
        <taxon>Spermatophyta</taxon>
        <taxon>Magnoliopsida</taxon>
        <taxon>eudicotyledons</taxon>
        <taxon>Gunneridae</taxon>
        <taxon>Pentapetalae</taxon>
        <taxon>rosids</taxon>
        <taxon>fabids</taxon>
        <taxon>Malpighiales</taxon>
        <taxon>Rhizophoraceae</taxon>
        <taxon>Rhizophora</taxon>
    </lineage>
</organism>
<accession>A0A2P2IZJ9</accession>
<reference evidence="1" key="1">
    <citation type="submission" date="2018-02" db="EMBL/GenBank/DDBJ databases">
        <title>Rhizophora mucronata_Transcriptome.</title>
        <authorList>
            <person name="Meera S.P."/>
            <person name="Sreeshan A."/>
            <person name="Augustine A."/>
        </authorList>
    </citation>
    <scope>NUCLEOTIDE SEQUENCE</scope>
    <source>
        <tissue evidence="1">Leaf</tissue>
    </source>
</reference>
<dbReference type="AlphaFoldDB" id="A0A2P2IZJ9"/>
<proteinExistence type="predicted"/>
<evidence type="ECO:0000313" key="1">
    <source>
        <dbReference type="EMBL" id="MBW86612.1"/>
    </source>
</evidence>
<dbReference type="EMBL" id="GGEC01006129">
    <property type="protein sequence ID" value="MBW86612.1"/>
    <property type="molecule type" value="Transcribed_RNA"/>
</dbReference>
<protein>
    <submittedName>
        <fullName evidence="1">Uncharacterized protein</fullName>
    </submittedName>
</protein>
<name>A0A2P2IZJ9_RHIMU</name>
<sequence>MKIDLVLLNGGCRTTKLCSLLVELTNLLDGVSFHAQLKHNECRA</sequence>